<organism evidence="2 3">
    <name type="scientific">Shimia sagamensis</name>
    <dbReference type="NCBI Taxonomy" id="1566352"/>
    <lineage>
        <taxon>Bacteria</taxon>
        <taxon>Pseudomonadati</taxon>
        <taxon>Pseudomonadota</taxon>
        <taxon>Alphaproteobacteria</taxon>
        <taxon>Rhodobacterales</taxon>
        <taxon>Roseobacteraceae</taxon>
    </lineage>
</organism>
<dbReference type="RefSeq" id="WP_283424103.1">
    <property type="nucleotide sequence ID" value="NZ_FXTY01000001.1"/>
</dbReference>
<sequence length="162" mass="16658">MTIYKLLLGVVLSLSVAACTTVEGPSDKAISVSYKNEAGNSYLAGYNPVPVRAAVGKKSVPAVCQITSANFESPSFQSPAKVNLPAYSRGAQKITLSCTHEEETKAVTVSPENLSAKARAGSAIGVALLCPICGVGVAAAGAAKNKDSDIYGFVNLDLSFDD</sequence>
<dbReference type="Proteomes" id="UP001157961">
    <property type="component" value="Unassembled WGS sequence"/>
</dbReference>
<keyword evidence="1" id="KW-0732">Signal</keyword>
<dbReference type="PROSITE" id="PS51257">
    <property type="entry name" value="PROKAR_LIPOPROTEIN"/>
    <property type="match status" value="1"/>
</dbReference>
<evidence type="ECO:0000256" key="1">
    <source>
        <dbReference type="SAM" id="SignalP"/>
    </source>
</evidence>
<gene>
    <name evidence="2" type="ORF">SAMN06265373_101231</name>
</gene>
<accession>A0ABY1N7R3</accession>
<dbReference type="EMBL" id="FXTY01000001">
    <property type="protein sequence ID" value="SMP02289.1"/>
    <property type="molecule type" value="Genomic_DNA"/>
</dbReference>
<evidence type="ECO:0000313" key="2">
    <source>
        <dbReference type="EMBL" id="SMP02289.1"/>
    </source>
</evidence>
<proteinExistence type="predicted"/>
<feature type="chain" id="PRO_5046720795" description="Lipoprotein" evidence="1">
    <location>
        <begin position="21"/>
        <end position="162"/>
    </location>
</feature>
<comment type="caution">
    <text evidence="2">The sequence shown here is derived from an EMBL/GenBank/DDBJ whole genome shotgun (WGS) entry which is preliminary data.</text>
</comment>
<evidence type="ECO:0008006" key="4">
    <source>
        <dbReference type="Google" id="ProtNLM"/>
    </source>
</evidence>
<evidence type="ECO:0000313" key="3">
    <source>
        <dbReference type="Proteomes" id="UP001157961"/>
    </source>
</evidence>
<protein>
    <recommendedName>
        <fullName evidence="4">Lipoprotein</fullName>
    </recommendedName>
</protein>
<feature type="signal peptide" evidence="1">
    <location>
        <begin position="1"/>
        <end position="20"/>
    </location>
</feature>
<name>A0ABY1N7R3_9RHOB</name>
<keyword evidence="3" id="KW-1185">Reference proteome</keyword>
<reference evidence="2 3" key="1">
    <citation type="submission" date="2017-05" db="EMBL/GenBank/DDBJ databases">
        <authorList>
            <person name="Varghese N."/>
            <person name="Submissions S."/>
        </authorList>
    </citation>
    <scope>NUCLEOTIDE SEQUENCE [LARGE SCALE GENOMIC DNA]</scope>
    <source>
        <strain evidence="2 3">DSM 29734</strain>
    </source>
</reference>